<evidence type="ECO:0000259" key="7">
    <source>
        <dbReference type="PROSITE" id="PS50191"/>
    </source>
</evidence>
<keyword evidence="4" id="KW-0378">Hydrolase</keyword>
<evidence type="ECO:0000256" key="2">
    <source>
        <dbReference type="ARBA" id="ARBA00022490"/>
    </source>
</evidence>
<evidence type="ECO:0000256" key="1">
    <source>
        <dbReference type="ARBA" id="ARBA00004496"/>
    </source>
</evidence>
<dbReference type="SUPFAM" id="SSF52087">
    <property type="entry name" value="CRAL/TRIO domain"/>
    <property type="match status" value="1"/>
</dbReference>
<keyword evidence="3" id="KW-0479">Metal-binding</keyword>
<evidence type="ECO:0000256" key="4">
    <source>
        <dbReference type="ARBA" id="ARBA00022801"/>
    </source>
</evidence>
<dbReference type="PROSITE" id="PS50191">
    <property type="entry name" value="CRAL_TRIO"/>
    <property type="match status" value="1"/>
</dbReference>
<dbReference type="FunFam" id="3.40.525.10:FF:000001">
    <property type="entry name" value="BCL2/adenovirus E1B protein-interacting protein 2"/>
    <property type="match status" value="1"/>
</dbReference>
<dbReference type="GO" id="GO:0005737">
    <property type="term" value="C:cytoplasm"/>
    <property type="evidence" value="ECO:0007669"/>
    <property type="project" value="UniProtKB-SubCell"/>
</dbReference>
<dbReference type="PANTHER" id="PTHR12112">
    <property type="entry name" value="BNIP - RELATED"/>
    <property type="match status" value="1"/>
</dbReference>
<comment type="subcellular location">
    <subcellularLocation>
        <location evidence="1">Cytoplasm</location>
    </subcellularLocation>
</comment>
<proteinExistence type="predicted"/>
<dbReference type="InterPro" id="IPR001251">
    <property type="entry name" value="CRAL-TRIO_dom"/>
</dbReference>
<sequence length="470" mass="53446">MSYSSDTENYDGSHHRHQLPMEFSSLTVQSQEIDNRSLDNLNNAKGLTPVNSHPLMMQLSPTGSNSSSDMEYGPPPCSKTQQYHDNKSSGSINSSRSSGNFQTYPDLVPENDKIKEKLASACINITNGTNANHYHNNTNKTTTTTSSALSTLDVVNNSESKLYGVRKKIAVLEEPCISSGSEPDLSQYQAAVAPSYESVTLISKNPMQKKQDFKSMAKKKPTSLGITQRKIEIEPNLFSDELSSPDTISGQSFDDIRGRRMSLDSPTNSFFDELKDDPTTDTHDDGQPTRDRSNWVKVILPDGKTREIDMKVIEPYKRILSHGGYLNNKKNAIIIFSSCFLPDRSRSDYHYVMTNLFLYVIKTLQQLITDDYILIYFHGGSNKNNVPPFRWLKKCYQLIDRRLRKSLKNMYLVHPSFWLKSMVWMLRPFVSAKFWRKLVYVNTLEELYTYVSVEKAAVPDKVKNHDAKHA</sequence>
<dbReference type="VEuPathDB" id="VectorBase:CSON007345"/>
<dbReference type="AlphaFoldDB" id="A0A336KCS4"/>
<dbReference type="CDD" id="cd00170">
    <property type="entry name" value="SEC14"/>
    <property type="match status" value="1"/>
</dbReference>
<evidence type="ECO:0000313" key="9">
    <source>
        <dbReference type="EMBL" id="SSX22706.1"/>
    </source>
</evidence>
<protein>
    <submittedName>
        <fullName evidence="8">CSON007345 protein</fullName>
    </submittedName>
</protein>
<feature type="domain" description="CRAL-TRIO" evidence="7">
    <location>
        <begin position="309"/>
        <end position="470"/>
    </location>
</feature>
<feature type="compositionally biased region" description="Polar residues" evidence="6">
    <location>
        <begin position="39"/>
        <end position="51"/>
    </location>
</feature>
<evidence type="ECO:0000313" key="8">
    <source>
        <dbReference type="EMBL" id="SSX02331.1"/>
    </source>
</evidence>
<reference evidence="8" key="1">
    <citation type="submission" date="2018-04" db="EMBL/GenBank/DDBJ databases">
        <authorList>
            <person name="Go L.Y."/>
            <person name="Mitchell J.A."/>
        </authorList>
    </citation>
    <scope>NUCLEOTIDE SEQUENCE</scope>
    <source>
        <tissue evidence="8">Whole organism</tissue>
    </source>
</reference>
<keyword evidence="2" id="KW-0963">Cytoplasm</keyword>
<dbReference type="Gene3D" id="3.40.525.10">
    <property type="entry name" value="CRAL-TRIO lipid binding domain"/>
    <property type="match status" value="1"/>
</dbReference>
<dbReference type="EMBL" id="UFQT01000279">
    <property type="protein sequence ID" value="SSX22706.1"/>
    <property type="molecule type" value="Genomic_DNA"/>
</dbReference>
<organism evidence="8">
    <name type="scientific">Culicoides sonorensis</name>
    <name type="common">Biting midge</name>
    <dbReference type="NCBI Taxonomy" id="179676"/>
    <lineage>
        <taxon>Eukaryota</taxon>
        <taxon>Metazoa</taxon>
        <taxon>Ecdysozoa</taxon>
        <taxon>Arthropoda</taxon>
        <taxon>Hexapoda</taxon>
        <taxon>Insecta</taxon>
        <taxon>Pterygota</taxon>
        <taxon>Neoptera</taxon>
        <taxon>Endopterygota</taxon>
        <taxon>Diptera</taxon>
        <taxon>Nematocera</taxon>
        <taxon>Chironomoidea</taxon>
        <taxon>Ceratopogonidae</taxon>
        <taxon>Ceratopogoninae</taxon>
        <taxon>Culicoides</taxon>
        <taxon>Monoculicoides</taxon>
    </lineage>
</organism>
<feature type="compositionally biased region" description="Low complexity" evidence="6">
    <location>
        <begin position="88"/>
        <end position="100"/>
    </location>
</feature>
<dbReference type="Pfam" id="PF13716">
    <property type="entry name" value="CRAL_TRIO_2"/>
    <property type="match status" value="1"/>
</dbReference>
<feature type="region of interest" description="Disordered" evidence="6">
    <location>
        <begin position="264"/>
        <end position="291"/>
    </location>
</feature>
<keyword evidence="5" id="KW-0464">Manganese</keyword>
<evidence type="ECO:0000256" key="5">
    <source>
        <dbReference type="ARBA" id="ARBA00023211"/>
    </source>
</evidence>
<feature type="compositionally biased region" description="Polar residues" evidence="6">
    <location>
        <begin position="59"/>
        <end position="69"/>
    </location>
</feature>
<dbReference type="Pfam" id="PF12496">
    <property type="entry name" value="BNIP2"/>
    <property type="match status" value="1"/>
</dbReference>
<evidence type="ECO:0000256" key="6">
    <source>
        <dbReference type="SAM" id="MobiDB-lite"/>
    </source>
</evidence>
<dbReference type="PANTHER" id="PTHR12112:SF22">
    <property type="entry name" value="MANGANESE-DEPENDENT INORGANIC PYROPHOSPHATASE-RELATED"/>
    <property type="match status" value="1"/>
</dbReference>
<reference evidence="9" key="2">
    <citation type="submission" date="2018-07" db="EMBL/GenBank/DDBJ databases">
        <authorList>
            <person name="Quirk P.G."/>
            <person name="Krulwich T.A."/>
        </authorList>
    </citation>
    <scope>NUCLEOTIDE SEQUENCE</scope>
</reference>
<gene>
    <name evidence="8" type="primary">CSON007345</name>
</gene>
<feature type="region of interest" description="Disordered" evidence="6">
    <location>
        <begin position="39"/>
        <end position="105"/>
    </location>
</feature>
<feature type="compositionally biased region" description="Basic and acidic residues" evidence="6">
    <location>
        <begin position="272"/>
        <end position="291"/>
    </location>
</feature>
<dbReference type="InterPro" id="IPR036865">
    <property type="entry name" value="CRAL-TRIO_dom_sf"/>
</dbReference>
<name>A0A336KCS4_CULSO</name>
<dbReference type="EMBL" id="UFQS01000279">
    <property type="protein sequence ID" value="SSX02331.1"/>
    <property type="molecule type" value="Genomic_DNA"/>
</dbReference>
<accession>A0A336KCS4</accession>
<evidence type="ECO:0000256" key="3">
    <source>
        <dbReference type="ARBA" id="ARBA00022723"/>
    </source>
</evidence>
<dbReference type="InterPro" id="IPR022181">
    <property type="entry name" value="Bcl2-/adenovirus-E1B"/>
</dbReference>